<evidence type="ECO:0000313" key="2">
    <source>
        <dbReference type="Proteomes" id="UP001217089"/>
    </source>
</evidence>
<proteinExistence type="predicted"/>
<protein>
    <submittedName>
        <fullName evidence="1">Uncharacterized protein</fullName>
    </submittedName>
</protein>
<accession>A0ABQ9E5I8</accession>
<gene>
    <name evidence="1" type="ORF">KUTeg_022198</name>
</gene>
<organism evidence="1 2">
    <name type="scientific">Tegillarca granosa</name>
    <name type="common">Malaysian cockle</name>
    <name type="synonym">Anadara granosa</name>
    <dbReference type="NCBI Taxonomy" id="220873"/>
    <lineage>
        <taxon>Eukaryota</taxon>
        <taxon>Metazoa</taxon>
        <taxon>Spiralia</taxon>
        <taxon>Lophotrochozoa</taxon>
        <taxon>Mollusca</taxon>
        <taxon>Bivalvia</taxon>
        <taxon>Autobranchia</taxon>
        <taxon>Pteriomorphia</taxon>
        <taxon>Arcoida</taxon>
        <taxon>Arcoidea</taxon>
        <taxon>Arcidae</taxon>
        <taxon>Tegillarca</taxon>
    </lineage>
</organism>
<name>A0ABQ9E5I8_TEGGR</name>
<dbReference type="EMBL" id="JARBDR010000919">
    <property type="protein sequence ID" value="KAJ8300679.1"/>
    <property type="molecule type" value="Genomic_DNA"/>
</dbReference>
<dbReference type="Proteomes" id="UP001217089">
    <property type="component" value="Unassembled WGS sequence"/>
</dbReference>
<evidence type="ECO:0000313" key="1">
    <source>
        <dbReference type="EMBL" id="KAJ8300679.1"/>
    </source>
</evidence>
<keyword evidence="2" id="KW-1185">Reference proteome</keyword>
<comment type="caution">
    <text evidence="1">The sequence shown here is derived from an EMBL/GenBank/DDBJ whole genome shotgun (WGS) entry which is preliminary data.</text>
</comment>
<sequence>MSSLRFVDIPYCDISQIHLDAYDSALMMDGHLTPEYIDENGLYDNPYGPYGYRGDLDMQPDYEPYARPESHMGFVMDGPMIDEYGQQIDDYGRPINDYGQPINDGYGMYTNGIMEDEYGYYGYGGH</sequence>
<reference evidence="1 2" key="1">
    <citation type="submission" date="2022-12" db="EMBL/GenBank/DDBJ databases">
        <title>Chromosome-level genome of Tegillarca granosa.</title>
        <authorList>
            <person name="Kim J."/>
        </authorList>
    </citation>
    <scope>NUCLEOTIDE SEQUENCE [LARGE SCALE GENOMIC DNA]</scope>
    <source>
        <strain evidence="1">Teg-2019</strain>
        <tissue evidence="1">Adductor muscle</tissue>
    </source>
</reference>